<organism evidence="1 2">
    <name type="scientific">Dorea formicigenerans</name>
    <dbReference type="NCBI Taxonomy" id="39486"/>
    <lineage>
        <taxon>Bacteria</taxon>
        <taxon>Bacillati</taxon>
        <taxon>Bacillota</taxon>
        <taxon>Clostridia</taxon>
        <taxon>Lachnospirales</taxon>
        <taxon>Lachnospiraceae</taxon>
        <taxon>Dorea</taxon>
    </lineage>
</organism>
<dbReference type="SUPFAM" id="SSF52540">
    <property type="entry name" value="P-loop containing nucleoside triphosphate hydrolases"/>
    <property type="match status" value="1"/>
</dbReference>
<sequence>MNWQHFQTYNEAATRAFEAMCNQLFELWIDREYKDTKKSFVVVNGAGGDGGVESYATLVTGEEIGVQAKWFPDSITTSQFNQIKNSILTALEVHPKLIKYIVCVPRDLSNLKKGKDGKIVRETEYLKWNKIVTDIKSKYPNSDIIFWGDHVLETQLQYAEAAGVRRYWFEKEEITKENLQYSFDKQKNGWLVQRYIPVLHNQGKIHKEISNFLGISEECISLLGELRDIEKLHRMLIDEIGVLCELLHEKNIYLDKIEQLQELCERVGCQLDELLGIKSAFQCENKLDQWNEYVLTYNELESLEEWIDKCSHGDSFRHFWDVKKIIEKLYNVNMPQLIEKLKQRCNYDKLIIIGGQGTGKTHGIANVTETQLNQNYHIPILVQAKSVSPQDEWKDMIIRVLGLSQGWSEEELWTALEALSYRNEINNSLSRNRIRIIPKVVICIDGVDEIKPYTRWNDRISQVNAITSRHQRIRFCFTGRPYAFDRKRMLSEQNLKRVVLSDDGDVPVRMIYDKYTQYYDVDDKGAKWLRYSISTPYALKLMCELYEGKHIGQIGKSDVTVSNLLREKFDKLNEEFKTIAGFEENTRDQIVKIVLLKINEIFENYNEATRAQVKSALRELDIYRYLDEPGLDRILDFLERHSFLQSYQKCAKSFFEENETIYFLGVQPVYDYLKALRLFEKGEYTEDLNLDAQILENTGALQMYSVMVLENCGKILWNNKSCQEHLYEEDLFSVSAFGLTNVNEDISGKYAEWLRELMGGNAYALALTVNKIVFPLARDREHPLGTMLLDQCLSAFGKSADRDVIWSVPSKLDANDDYPWIRPNDIEYMNESYKLENTDCFDGMPLVWAWGLTSVDNEQRTMIRQEITKWGIEQPEEFYKLFEHFVGVNDIQAKTDIFAIAMAVAHVCRKNRLYLKLISKWINCNIFQYRKIKNMHNAAIRYYARAIMECAYSEGIITSTQINKCRPPYRIDTSLLPFAPEATTGTRMGGYKTMDYDLARYVLCDPLNRMFFSNKNYKREIDKIVIRYGRKYQLQDLTSEKWILGSAFAQIKKAGWCEDIFYGKPNGGKSGEILGLDIAINRKYGSATHGSMSRIMTIAEKYTWCAKMELLGYLADRIPYCGCEYIDDYGQLEDYVNPYQEVCQIDVEKVMEETDWLLPEELAPSIKGCGYDKEDIQKWLIESTIPTFEKWIKIQKGTVTLFGAHFVSNEIQGVTTMMWISSGLVRKGTISSLIKKLKDRDFAMELINAADFLAYPTSDCYVSPLEVCWFNWKDEHGSDILYGNNVLYKNVAKCTCDIQGKGETEYEIPSKTVRKMMGIVSGDGYHYYNEEGIEIASYIDAGERYGDSQHMLLADESVFVSKASELGLQPVWIVRVLKEISNKARERFDIYMDRDETYLVWKNSQRWQARRIGDCEKKSVNQVLL</sequence>
<name>A0A395XQR2_9FIRM</name>
<evidence type="ECO:0000313" key="2">
    <source>
        <dbReference type="Proteomes" id="UP000266376"/>
    </source>
</evidence>
<proteinExistence type="predicted"/>
<reference evidence="1 2" key="1">
    <citation type="submission" date="2018-08" db="EMBL/GenBank/DDBJ databases">
        <title>A genome reference for cultivated species of the human gut microbiota.</title>
        <authorList>
            <person name="Zou Y."/>
            <person name="Xue W."/>
            <person name="Luo G."/>
        </authorList>
    </citation>
    <scope>NUCLEOTIDE SEQUENCE [LARGE SCALE GENOMIC DNA]</scope>
    <source>
        <strain evidence="1 2">AF12-11</strain>
    </source>
</reference>
<dbReference type="InterPro" id="IPR027417">
    <property type="entry name" value="P-loop_NTPase"/>
</dbReference>
<evidence type="ECO:0000313" key="1">
    <source>
        <dbReference type="EMBL" id="RGW53070.1"/>
    </source>
</evidence>
<protein>
    <recommendedName>
        <fullName evidence="3">ATP-binding protein</fullName>
    </recommendedName>
</protein>
<accession>A0A395XQR2</accession>
<dbReference type="Gene3D" id="3.40.50.300">
    <property type="entry name" value="P-loop containing nucleotide triphosphate hydrolases"/>
    <property type="match status" value="1"/>
</dbReference>
<gene>
    <name evidence="1" type="ORF">DWV67_08550</name>
</gene>
<dbReference type="EMBL" id="QSAJ01000018">
    <property type="protein sequence ID" value="RGW53070.1"/>
    <property type="molecule type" value="Genomic_DNA"/>
</dbReference>
<dbReference type="Proteomes" id="UP000266376">
    <property type="component" value="Unassembled WGS sequence"/>
</dbReference>
<comment type="caution">
    <text evidence="1">The sequence shown here is derived from an EMBL/GenBank/DDBJ whole genome shotgun (WGS) entry which is preliminary data.</text>
</comment>
<evidence type="ECO:0008006" key="3">
    <source>
        <dbReference type="Google" id="ProtNLM"/>
    </source>
</evidence>